<dbReference type="InterPro" id="IPR011050">
    <property type="entry name" value="Pectin_lyase_fold/virulence"/>
</dbReference>
<evidence type="ECO:0000313" key="4">
    <source>
        <dbReference type="Proteomes" id="UP000186657"/>
    </source>
</evidence>
<dbReference type="NCBIfam" id="TIGR01901">
    <property type="entry name" value="adhes_NPXG"/>
    <property type="match status" value="1"/>
</dbReference>
<evidence type="ECO:0000259" key="2">
    <source>
        <dbReference type="SMART" id="SM00912"/>
    </source>
</evidence>
<feature type="domain" description="Filamentous haemagglutinin FhaB/tRNA nuclease CdiA-like TPS" evidence="2">
    <location>
        <begin position="36"/>
        <end position="149"/>
    </location>
</feature>
<dbReference type="AlphaFoldDB" id="A0A1U7N0N2"/>
<keyword evidence="4" id="KW-1185">Reference proteome</keyword>
<protein>
    <recommendedName>
        <fullName evidence="2">Filamentous haemagglutinin FhaB/tRNA nuclease CdiA-like TPS domain-containing protein</fullName>
    </recommendedName>
</protein>
<proteinExistence type="predicted"/>
<dbReference type="Pfam" id="PF05860">
    <property type="entry name" value="TPS"/>
    <property type="match status" value="1"/>
</dbReference>
<dbReference type="SUPFAM" id="SSF51126">
    <property type="entry name" value="Pectin lyase-like"/>
    <property type="match status" value="1"/>
</dbReference>
<name>A0A1U7N0N2_9CYAN</name>
<accession>A0A1U7N0N2</accession>
<evidence type="ECO:0000256" key="1">
    <source>
        <dbReference type="SAM" id="SignalP"/>
    </source>
</evidence>
<gene>
    <name evidence="3" type="ORF">BJP37_11130</name>
</gene>
<reference evidence="3 4" key="1">
    <citation type="submission" date="2016-10" db="EMBL/GenBank/DDBJ databases">
        <title>Comparative genomics uncovers the prolific and rare metabolic potential of the cyanobacterial genus Moorea.</title>
        <authorList>
            <person name="Leao T."/>
            <person name="Castelao G."/>
            <person name="Korobeynikov A."/>
            <person name="Monroe E.A."/>
            <person name="Podell S."/>
            <person name="Glukhov E."/>
            <person name="Allen E."/>
            <person name="Gerwick W.H."/>
            <person name="Gerwick L."/>
        </authorList>
    </citation>
    <scope>NUCLEOTIDE SEQUENCE [LARGE SCALE GENOMIC DNA]</scope>
    <source>
        <strain evidence="3 4">PNG5-198</strain>
    </source>
</reference>
<dbReference type="SMART" id="SM00912">
    <property type="entry name" value="Haemagg_act"/>
    <property type="match status" value="1"/>
</dbReference>
<dbReference type="RefSeq" id="WP_075898927.1">
    <property type="nucleotide sequence ID" value="NZ_MKZS01000001.1"/>
</dbReference>
<dbReference type="InterPro" id="IPR008638">
    <property type="entry name" value="FhaB/CdiA-like_TPS"/>
</dbReference>
<evidence type="ECO:0000313" key="3">
    <source>
        <dbReference type="EMBL" id="OLT59502.1"/>
    </source>
</evidence>
<keyword evidence="1" id="KW-0732">Signal</keyword>
<dbReference type="Gene3D" id="2.160.20.10">
    <property type="entry name" value="Single-stranded right-handed beta-helix, Pectin lyase-like"/>
    <property type="match status" value="1"/>
</dbReference>
<sequence>MKALVYRFLQASYFVLYSLLAATTALGQITPDNSLGNERSVVTPNVDVKGALADLIEGGAIRESNLFHSFSDFNVAEFGRVYLANPAGVANILSRVTGTNVSNILGTIGVLGNANLFLINPNGIFFGPNSRLDIRGSFFGSTADSVLFEDGTVFSAKNPNGKPLLTINIPSGLQYGSTPGTITNQSSLFQVPNGQTLGLIGGEVTIPGGALGALDGRIELGSVGSNGMVKLTPTDTSFVLDYSAVQQFQDISLSEGALVTTSSESGGSIQVQGANVSLRDRSDVFADTNGSGSGGGIVVEASQLSLEGGSRIFANVFGSGQGGDVSITTGQLMVSDGAVVSASTFGEGDGGDLTVDADSTVQLIGRSADGQFASLLTTQTQGTGKAGNVRISTGELIVSGGAQVSAATVGEGDGGNLTVDADSTVQVIGTSADG</sequence>
<organism evidence="3 4">
    <name type="scientific">Moorena bouillonii PNG</name>
    <dbReference type="NCBI Taxonomy" id="568701"/>
    <lineage>
        <taxon>Bacteria</taxon>
        <taxon>Bacillati</taxon>
        <taxon>Cyanobacteriota</taxon>
        <taxon>Cyanophyceae</taxon>
        <taxon>Coleofasciculales</taxon>
        <taxon>Coleofasciculaceae</taxon>
        <taxon>Moorena</taxon>
    </lineage>
</organism>
<dbReference type="EMBL" id="MKZS01000001">
    <property type="protein sequence ID" value="OLT59502.1"/>
    <property type="molecule type" value="Genomic_DNA"/>
</dbReference>
<feature type="chain" id="PRO_5012979271" description="Filamentous haemagglutinin FhaB/tRNA nuclease CdiA-like TPS domain-containing protein" evidence="1">
    <location>
        <begin position="28"/>
        <end position="434"/>
    </location>
</feature>
<dbReference type="Proteomes" id="UP000186657">
    <property type="component" value="Unassembled WGS sequence"/>
</dbReference>
<comment type="caution">
    <text evidence="3">The sequence shown here is derived from an EMBL/GenBank/DDBJ whole genome shotgun (WGS) entry which is preliminary data.</text>
</comment>
<dbReference type="InterPro" id="IPR012334">
    <property type="entry name" value="Pectin_lyas_fold"/>
</dbReference>
<feature type="signal peptide" evidence="1">
    <location>
        <begin position="1"/>
        <end position="27"/>
    </location>
</feature>